<accession>A0A561T8A1</accession>
<reference evidence="3 4" key="1">
    <citation type="submission" date="2019-06" db="EMBL/GenBank/DDBJ databases">
        <title>Sequencing the genomes of 1000 actinobacteria strains.</title>
        <authorList>
            <person name="Klenk H.-P."/>
        </authorList>
    </citation>
    <scope>NUCLEOTIDE SEQUENCE [LARGE SCALE GENOMIC DNA]</scope>
    <source>
        <strain evidence="3 4">DSM 41695</strain>
    </source>
</reference>
<organism evidence="3 4">
    <name type="scientific">Streptomyces capillispiralis</name>
    <dbReference type="NCBI Taxonomy" id="68182"/>
    <lineage>
        <taxon>Bacteria</taxon>
        <taxon>Bacillati</taxon>
        <taxon>Actinomycetota</taxon>
        <taxon>Actinomycetes</taxon>
        <taxon>Kitasatosporales</taxon>
        <taxon>Streptomycetaceae</taxon>
        <taxon>Streptomyces</taxon>
    </lineage>
</organism>
<feature type="compositionally biased region" description="Low complexity" evidence="1">
    <location>
        <begin position="1"/>
        <end position="33"/>
    </location>
</feature>
<gene>
    <name evidence="3" type="ORF">FHX78_11266</name>
</gene>
<feature type="transmembrane region" description="Helical" evidence="2">
    <location>
        <begin position="310"/>
        <end position="329"/>
    </location>
</feature>
<comment type="caution">
    <text evidence="3">The sequence shown here is derived from an EMBL/GenBank/DDBJ whole genome shotgun (WGS) entry which is preliminary data.</text>
</comment>
<feature type="transmembrane region" description="Helical" evidence="2">
    <location>
        <begin position="366"/>
        <end position="385"/>
    </location>
</feature>
<dbReference type="RefSeq" id="WP_145865611.1">
    <property type="nucleotide sequence ID" value="NZ_BNCE01000013.1"/>
</dbReference>
<keyword evidence="2" id="KW-0812">Transmembrane</keyword>
<feature type="compositionally biased region" description="Pro residues" evidence="1">
    <location>
        <begin position="80"/>
        <end position="92"/>
    </location>
</feature>
<feature type="compositionally biased region" description="Basic and acidic residues" evidence="1">
    <location>
        <begin position="36"/>
        <end position="58"/>
    </location>
</feature>
<dbReference type="AlphaFoldDB" id="A0A561T8A1"/>
<feature type="transmembrane region" description="Helical" evidence="2">
    <location>
        <begin position="341"/>
        <end position="359"/>
    </location>
</feature>
<name>A0A561T8A1_9ACTN</name>
<evidence type="ECO:0000256" key="2">
    <source>
        <dbReference type="SAM" id="Phobius"/>
    </source>
</evidence>
<feature type="transmembrane region" description="Helical" evidence="2">
    <location>
        <begin position="405"/>
        <end position="427"/>
    </location>
</feature>
<keyword evidence="2" id="KW-0472">Membrane</keyword>
<evidence type="ECO:0000256" key="1">
    <source>
        <dbReference type="SAM" id="MobiDB-lite"/>
    </source>
</evidence>
<dbReference type="OrthoDB" id="4338624at2"/>
<feature type="compositionally biased region" description="Basic and acidic residues" evidence="1">
    <location>
        <begin position="228"/>
        <end position="237"/>
    </location>
</feature>
<dbReference type="EMBL" id="VIWV01000001">
    <property type="protein sequence ID" value="TWF83341.1"/>
    <property type="molecule type" value="Genomic_DNA"/>
</dbReference>
<keyword evidence="2" id="KW-1133">Transmembrane helix</keyword>
<evidence type="ECO:0000313" key="4">
    <source>
        <dbReference type="Proteomes" id="UP000316603"/>
    </source>
</evidence>
<keyword evidence="4" id="KW-1185">Reference proteome</keyword>
<dbReference type="Proteomes" id="UP000316603">
    <property type="component" value="Unassembled WGS sequence"/>
</dbReference>
<protein>
    <submittedName>
        <fullName evidence="3">Uncharacterized protein</fullName>
    </submittedName>
</protein>
<feature type="region of interest" description="Disordered" evidence="1">
    <location>
        <begin position="1"/>
        <end position="106"/>
    </location>
</feature>
<proteinExistence type="predicted"/>
<feature type="region of interest" description="Disordered" evidence="1">
    <location>
        <begin position="228"/>
        <end position="307"/>
    </location>
</feature>
<evidence type="ECO:0000313" key="3">
    <source>
        <dbReference type="EMBL" id="TWF83341.1"/>
    </source>
</evidence>
<sequence length="445" mass="46351">MTTFSSSSSSNEPVIPAEAAASEPPSATTVTATGTHRLDPARPRRRAAEPADRTHPVDAAHPYDPVATVDLVDPLESAQPPDPVRPPGPAHPDAPATGKPYGDPVSDLVHAAVSDRPLEEVVDLITALERSPEHARAVVDALRAAGVGRSVEDVTRLVARLTRPPRDADSADETIRAAAAHRSVEDVTRLVALLHSEPLAPHCREEALRAAATGRSVDELVELIDRLAAHRPPEPPGRRATGSPPRPGPEAGAKPEAARRPGRLRSAAREAGPRRPRRPRPAPSAGPGTGRFRLPGTHTRDRTPEPVNRPVVWSGWIAATALAVCAVLHFPLRSDGVPLRLHAFTVGLSVLCTVLALILMVRPGAMALVGAFVVPAVLAGAHAYGGSFPSAALPRAVDLALAPPWIAVTAAAAAALLALAALVVRVASPLPAATGRPGRRPRPAA</sequence>